<feature type="chain" id="PRO_5015736369" description="DUF2993 domain-containing protein" evidence="1">
    <location>
        <begin position="19"/>
        <end position="279"/>
    </location>
</feature>
<feature type="signal peptide" evidence="1">
    <location>
        <begin position="1"/>
        <end position="18"/>
    </location>
</feature>
<comment type="caution">
    <text evidence="2">The sequence shown here is derived from an EMBL/GenBank/DDBJ whole genome shotgun (WGS) entry which is preliminary data.</text>
</comment>
<accession>A0A2S8SXG6</accession>
<gene>
    <name evidence="2" type="ORF">B1R32_101226</name>
</gene>
<sequence length="279" mass="29980">MGYFLAALLSGFLLFNQAASPHKAAQLAEKALQKQYPGAEVQVQIEGKRGADVLKGRFKLVRVEMSHLALIQLPFTAPPSTVSSKQITTKQNASKVGKAQKIEVELSDLTLGKLPVSRARLDFSDVQYDFGALKNRAQFQLLQSGSSQLKLQLSASALLPAFEEKLKNTENVTVEINGKTLVLRGTRSVLGNATPIVISGELQGRGAQLRLENAVLSLGGATIPTLAASALLKDLNPLYDFDKSLKWPFRTEITSASGQGNTLDLSANLFLSSAANSSR</sequence>
<evidence type="ECO:0000256" key="1">
    <source>
        <dbReference type="SAM" id="SignalP"/>
    </source>
</evidence>
<protein>
    <recommendedName>
        <fullName evidence="4">DUF2993 domain-containing protein</fullName>
    </recommendedName>
</protein>
<organism evidence="2 3">
    <name type="scientific">Abditibacterium utsteinense</name>
    <dbReference type="NCBI Taxonomy" id="1960156"/>
    <lineage>
        <taxon>Bacteria</taxon>
        <taxon>Pseudomonadati</taxon>
        <taxon>Abditibacteriota</taxon>
        <taxon>Abditibacteriia</taxon>
        <taxon>Abditibacteriales</taxon>
        <taxon>Abditibacteriaceae</taxon>
        <taxon>Abditibacterium</taxon>
    </lineage>
</organism>
<evidence type="ECO:0000313" key="2">
    <source>
        <dbReference type="EMBL" id="PQV65484.1"/>
    </source>
</evidence>
<dbReference type="InterPro" id="IPR021373">
    <property type="entry name" value="DUF2993"/>
</dbReference>
<evidence type="ECO:0000313" key="3">
    <source>
        <dbReference type="Proteomes" id="UP000237684"/>
    </source>
</evidence>
<keyword evidence="1" id="KW-0732">Signal</keyword>
<dbReference type="AlphaFoldDB" id="A0A2S8SXG6"/>
<keyword evidence="3" id="KW-1185">Reference proteome</keyword>
<evidence type="ECO:0008006" key="4">
    <source>
        <dbReference type="Google" id="ProtNLM"/>
    </source>
</evidence>
<dbReference type="Pfam" id="PF11209">
    <property type="entry name" value="LmeA"/>
    <property type="match status" value="1"/>
</dbReference>
<proteinExistence type="predicted"/>
<reference evidence="2 3" key="1">
    <citation type="journal article" date="2018" name="Syst. Appl. Microbiol.">
        <title>Abditibacterium utsteinense sp. nov., the first cultivated member of candidate phylum FBP, isolated from ice-free Antarctic soil samples.</title>
        <authorList>
            <person name="Tahon G."/>
            <person name="Tytgat B."/>
            <person name="Lebbe L."/>
            <person name="Carlier A."/>
            <person name="Willems A."/>
        </authorList>
    </citation>
    <scope>NUCLEOTIDE SEQUENCE [LARGE SCALE GENOMIC DNA]</scope>
    <source>
        <strain evidence="2 3">LMG 29911</strain>
    </source>
</reference>
<dbReference type="EMBL" id="NIGF01000001">
    <property type="protein sequence ID" value="PQV65484.1"/>
    <property type="molecule type" value="Genomic_DNA"/>
</dbReference>
<dbReference type="InParanoid" id="A0A2S8SXG6"/>
<name>A0A2S8SXG6_9BACT</name>
<dbReference type="Proteomes" id="UP000237684">
    <property type="component" value="Unassembled WGS sequence"/>
</dbReference>
<dbReference type="RefSeq" id="WP_105482217.1">
    <property type="nucleotide sequence ID" value="NZ_NIGF01000001.1"/>
</dbReference>